<dbReference type="InterPro" id="IPR013087">
    <property type="entry name" value="Znf_C2H2_type"/>
</dbReference>
<feature type="compositionally biased region" description="Polar residues" evidence="6">
    <location>
        <begin position="1"/>
        <end position="18"/>
    </location>
</feature>
<dbReference type="FunFam" id="3.30.160.60:FF:000303">
    <property type="entry name" value="Zinc finger protein 41"/>
    <property type="match status" value="1"/>
</dbReference>
<proteinExistence type="predicted"/>
<gene>
    <name evidence="8" type="primary">sug</name>
    <name evidence="8" type="ORF">Hypma_010210</name>
</gene>
<evidence type="ECO:0000256" key="6">
    <source>
        <dbReference type="SAM" id="MobiDB-lite"/>
    </source>
</evidence>
<dbReference type="PROSITE" id="PS00028">
    <property type="entry name" value="ZINC_FINGER_C2H2_1"/>
    <property type="match status" value="2"/>
</dbReference>
<comment type="caution">
    <text evidence="8">The sequence shown here is derived from an EMBL/GenBank/DDBJ whole genome shotgun (WGS) entry which is preliminary data.</text>
</comment>
<sequence>MSRPASSHHTLSESATHTRTYRRTDTIPQSVYTGAASEGYILRPAPFSDAPRHTRPPPGAQPAPDATPAQRVSGSDLPSRTSHPHGSIALSGNTTRDTHHSTPVLNAHAIVPPLRPFTVFTSPSATFAWPPLVPASQMARSPLLYVDYNGSRARSSEDPSSEKINDYGDSRNSAGQRARLQTAMSYDSHPSNSFRYVQRHSQSPSHTRPSPDQDSPYTDSNPPTNHPPEVSPSFAETADHNHLYRSPSQISQTSYTSSHEQPASPPVVDPLAIALSKQWEQYAKRVETTTGRNLYACLWKIKRGRREVVCNYSSKKQLVKRHIQTTHLKLKPYICTVCEKGFPQKTYLDIHMSGHTGIAPHKCRFGCGKAFKDPARRHRHYVDIHGYVPKKYKKKYRAPILLLEEFDDEE</sequence>
<dbReference type="PANTHER" id="PTHR19818">
    <property type="entry name" value="ZINC FINGER PROTEIN ZIC AND GLI"/>
    <property type="match status" value="1"/>
</dbReference>
<evidence type="ECO:0000313" key="9">
    <source>
        <dbReference type="Proteomes" id="UP000076154"/>
    </source>
</evidence>
<evidence type="ECO:0000256" key="5">
    <source>
        <dbReference type="PROSITE-ProRule" id="PRU00042"/>
    </source>
</evidence>
<feature type="domain" description="C2H2-type" evidence="7">
    <location>
        <begin position="361"/>
        <end position="385"/>
    </location>
</feature>
<evidence type="ECO:0000256" key="4">
    <source>
        <dbReference type="ARBA" id="ARBA00022833"/>
    </source>
</evidence>
<evidence type="ECO:0000259" key="7">
    <source>
        <dbReference type="PROSITE" id="PS50157"/>
    </source>
</evidence>
<keyword evidence="1" id="KW-0479">Metal-binding</keyword>
<keyword evidence="4" id="KW-0862">Zinc</keyword>
<dbReference type="InterPro" id="IPR036236">
    <property type="entry name" value="Znf_C2H2_sf"/>
</dbReference>
<dbReference type="EMBL" id="LUEZ02000049">
    <property type="protein sequence ID" value="RDB22578.1"/>
    <property type="molecule type" value="Genomic_DNA"/>
</dbReference>
<dbReference type="PROSITE" id="PS50157">
    <property type="entry name" value="ZINC_FINGER_C2H2_2"/>
    <property type="match status" value="2"/>
</dbReference>
<dbReference type="InParanoid" id="A0A369JL51"/>
<dbReference type="GO" id="GO:0000978">
    <property type="term" value="F:RNA polymerase II cis-regulatory region sequence-specific DNA binding"/>
    <property type="evidence" value="ECO:0007669"/>
    <property type="project" value="TreeGrafter"/>
</dbReference>
<feature type="region of interest" description="Disordered" evidence="6">
    <location>
        <begin position="1"/>
        <end position="100"/>
    </location>
</feature>
<dbReference type="AlphaFoldDB" id="A0A369JL51"/>
<feature type="compositionally biased region" description="Basic and acidic residues" evidence="6">
    <location>
        <begin position="154"/>
        <end position="169"/>
    </location>
</feature>
<evidence type="ECO:0000256" key="1">
    <source>
        <dbReference type="ARBA" id="ARBA00022723"/>
    </source>
</evidence>
<dbReference type="SUPFAM" id="SSF57667">
    <property type="entry name" value="beta-beta-alpha zinc fingers"/>
    <property type="match status" value="1"/>
</dbReference>
<dbReference type="GO" id="GO:0005634">
    <property type="term" value="C:nucleus"/>
    <property type="evidence" value="ECO:0007669"/>
    <property type="project" value="UniProtKB-ARBA"/>
</dbReference>
<name>A0A369JL51_HYPMA</name>
<dbReference type="GO" id="GO:0008270">
    <property type="term" value="F:zinc ion binding"/>
    <property type="evidence" value="ECO:0007669"/>
    <property type="project" value="UniProtKB-KW"/>
</dbReference>
<reference evidence="8" key="1">
    <citation type="submission" date="2018-04" db="EMBL/GenBank/DDBJ databases">
        <title>Whole genome sequencing of Hypsizygus marmoreus.</title>
        <authorList>
            <person name="Choi I.-G."/>
            <person name="Min B."/>
            <person name="Kim J.-G."/>
            <person name="Kim S."/>
            <person name="Oh Y.-L."/>
            <person name="Kong W.-S."/>
            <person name="Park H."/>
            <person name="Jeong J."/>
            <person name="Song E.-S."/>
        </authorList>
    </citation>
    <scope>NUCLEOTIDE SEQUENCE [LARGE SCALE GENOMIC DNA]</scope>
    <source>
        <strain evidence="8">51987-8</strain>
    </source>
</reference>
<organism evidence="8 9">
    <name type="scientific">Hypsizygus marmoreus</name>
    <name type="common">White beech mushroom</name>
    <name type="synonym">Agaricus marmoreus</name>
    <dbReference type="NCBI Taxonomy" id="39966"/>
    <lineage>
        <taxon>Eukaryota</taxon>
        <taxon>Fungi</taxon>
        <taxon>Dikarya</taxon>
        <taxon>Basidiomycota</taxon>
        <taxon>Agaricomycotina</taxon>
        <taxon>Agaricomycetes</taxon>
        <taxon>Agaricomycetidae</taxon>
        <taxon>Agaricales</taxon>
        <taxon>Tricholomatineae</taxon>
        <taxon>Lyophyllaceae</taxon>
        <taxon>Hypsizygus</taxon>
    </lineage>
</organism>
<protein>
    <submittedName>
        <fullName evidence="8">Zinc finger protein GLIS2</fullName>
    </submittedName>
</protein>
<feature type="compositionally biased region" description="Polar residues" evidence="6">
    <location>
        <begin position="247"/>
        <end position="261"/>
    </location>
</feature>
<accession>A0A369JL51</accession>
<dbReference type="Gene3D" id="3.30.160.60">
    <property type="entry name" value="Classic Zinc Finger"/>
    <property type="match status" value="1"/>
</dbReference>
<keyword evidence="2" id="KW-0677">Repeat</keyword>
<feature type="compositionally biased region" description="Polar residues" evidence="6">
    <location>
        <begin position="70"/>
        <end position="81"/>
    </location>
</feature>
<dbReference type="GO" id="GO:0000981">
    <property type="term" value="F:DNA-binding transcription factor activity, RNA polymerase II-specific"/>
    <property type="evidence" value="ECO:0007669"/>
    <property type="project" value="TreeGrafter"/>
</dbReference>
<dbReference type="InterPro" id="IPR050329">
    <property type="entry name" value="GLI_C2H2-zinc-finger"/>
</dbReference>
<feature type="domain" description="C2H2-type" evidence="7">
    <location>
        <begin position="333"/>
        <end position="360"/>
    </location>
</feature>
<dbReference type="Proteomes" id="UP000076154">
    <property type="component" value="Unassembled WGS sequence"/>
</dbReference>
<dbReference type="GO" id="GO:0045944">
    <property type="term" value="P:positive regulation of transcription by RNA polymerase II"/>
    <property type="evidence" value="ECO:0007669"/>
    <property type="project" value="UniProtKB-ARBA"/>
</dbReference>
<dbReference type="STRING" id="39966.A0A369JL51"/>
<dbReference type="OrthoDB" id="654211at2759"/>
<keyword evidence="3 5" id="KW-0863">Zinc-finger</keyword>
<evidence type="ECO:0000256" key="2">
    <source>
        <dbReference type="ARBA" id="ARBA00022737"/>
    </source>
</evidence>
<evidence type="ECO:0000313" key="8">
    <source>
        <dbReference type="EMBL" id="RDB22578.1"/>
    </source>
</evidence>
<keyword evidence="9" id="KW-1185">Reference proteome</keyword>
<dbReference type="SMART" id="SM00355">
    <property type="entry name" value="ZnF_C2H2"/>
    <property type="match status" value="2"/>
</dbReference>
<feature type="compositionally biased region" description="Polar residues" evidence="6">
    <location>
        <begin position="182"/>
        <end position="223"/>
    </location>
</feature>
<feature type="region of interest" description="Disordered" evidence="6">
    <location>
        <begin position="150"/>
        <end position="234"/>
    </location>
</feature>
<dbReference type="PANTHER" id="PTHR19818:SF139">
    <property type="entry name" value="PAIR-RULE PROTEIN ODD-PAIRED"/>
    <property type="match status" value="1"/>
</dbReference>
<evidence type="ECO:0000256" key="3">
    <source>
        <dbReference type="ARBA" id="ARBA00022771"/>
    </source>
</evidence>
<feature type="region of interest" description="Disordered" evidence="6">
    <location>
        <begin position="247"/>
        <end position="267"/>
    </location>
</feature>